<dbReference type="PANTHER" id="PTHR47510">
    <property type="entry name" value="REVERSE TRANSCRIPTASE DOMAIN-CONTAINING PROTEIN"/>
    <property type="match status" value="1"/>
</dbReference>
<evidence type="ECO:0000313" key="2">
    <source>
        <dbReference type="EMBL" id="KMQ89586.1"/>
    </source>
</evidence>
<dbReference type="SUPFAM" id="SSF56672">
    <property type="entry name" value="DNA/RNA polymerases"/>
    <property type="match status" value="1"/>
</dbReference>
<dbReference type="Pfam" id="PF00078">
    <property type="entry name" value="RVT_1"/>
    <property type="match status" value="1"/>
</dbReference>
<dbReference type="STRING" id="67767.A0A0J7KHA4"/>
<dbReference type="EMBL" id="LBMM01007613">
    <property type="protein sequence ID" value="KMQ89586.1"/>
    <property type="molecule type" value="Genomic_DNA"/>
</dbReference>
<keyword evidence="3" id="KW-1185">Reference proteome</keyword>
<sequence length="390" mass="45148">MPLKRRYFKNLPAPWLTEDIRSAMRDRDLARRARRRRRCNTYYDRYRTLRNKAQNLVRAAKSVYYDIFNRTGSANEVWRGLRHLGLIKTRAAGVRLSHSVEELNEFFGHNGESADHNDRDSLEYLLTGVFNDKSFHWSYVTTITIGRVISRAKSNAVGVDSISLKLLRLTVHCTMPILKHLFNFSLMNGVFPTQWQSALIYPIPKIRNPTLVKHYRPISILPTLFEALERVVCDQIRAYLESHHFYDPCQSAYRSDYSTQTCLIRMLDEVRHAADRKMITVSVFFDFSKAFNRVDHFLLIMKLKSLNFSDSAIRWIYSYLRDRTQAVKDNMEGIVLSLSVVNAGVPQVSVLGDLYSLLSTLRTLVVNSGTASIIFMLMTFKSILTVNLEI</sequence>
<accession>A0A0J7KHA4</accession>
<keyword evidence="2" id="KW-0548">Nucleotidyltransferase</keyword>
<dbReference type="InterPro" id="IPR000477">
    <property type="entry name" value="RT_dom"/>
</dbReference>
<dbReference type="Proteomes" id="UP000036403">
    <property type="component" value="Unassembled WGS sequence"/>
</dbReference>
<name>A0A0J7KHA4_LASNI</name>
<dbReference type="PANTHER" id="PTHR47510:SF3">
    <property type="entry name" value="ENDO_EXONUCLEASE_PHOSPHATASE DOMAIN-CONTAINING PROTEIN"/>
    <property type="match status" value="1"/>
</dbReference>
<keyword evidence="2" id="KW-0695">RNA-directed DNA polymerase</keyword>
<comment type="caution">
    <text evidence="2">The sequence shown here is derived from an EMBL/GenBank/DDBJ whole genome shotgun (WGS) entry which is preliminary data.</text>
</comment>
<dbReference type="AlphaFoldDB" id="A0A0J7KHA4"/>
<evidence type="ECO:0000313" key="3">
    <source>
        <dbReference type="Proteomes" id="UP000036403"/>
    </source>
</evidence>
<reference evidence="2 3" key="1">
    <citation type="submission" date="2015-04" db="EMBL/GenBank/DDBJ databases">
        <title>Lasius niger genome sequencing.</title>
        <authorList>
            <person name="Konorov E.A."/>
            <person name="Nikitin M.A."/>
            <person name="Kirill M.V."/>
            <person name="Chang P."/>
        </authorList>
    </citation>
    <scope>NUCLEOTIDE SEQUENCE [LARGE SCALE GENOMIC DNA]</scope>
    <source>
        <tissue evidence="2">Whole</tissue>
    </source>
</reference>
<dbReference type="OrthoDB" id="7699805at2759"/>
<organism evidence="2 3">
    <name type="scientific">Lasius niger</name>
    <name type="common">Black garden ant</name>
    <dbReference type="NCBI Taxonomy" id="67767"/>
    <lineage>
        <taxon>Eukaryota</taxon>
        <taxon>Metazoa</taxon>
        <taxon>Ecdysozoa</taxon>
        <taxon>Arthropoda</taxon>
        <taxon>Hexapoda</taxon>
        <taxon>Insecta</taxon>
        <taxon>Pterygota</taxon>
        <taxon>Neoptera</taxon>
        <taxon>Endopterygota</taxon>
        <taxon>Hymenoptera</taxon>
        <taxon>Apocrita</taxon>
        <taxon>Aculeata</taxon>
        <taxon>Formicoidea</taxon>
        <taxon>Formicidae</taxon>
        <taxon>Formicinae</taxon>
        <taxon>Lasius</taxon>
        <taxon>Lasius</taxon>
    </lineage>
</organism>
<dbReference type="PaxDb" id="67767-A0A0J7KHA4"/>
<protein>
    <submittedName>
        <fullName evidence="2">Reverse transcriptase</fullName>
    </submittedName>
</protein>
<dbReference type="GO" id="GO:0003964">
    <property type="term" value="F:RNA-directed DNA polymerase activity"/>
    <property type="evidence" value="ECO:0007669"/>
    <property type="project" value="UniProtKB-KW"/>
</dbReference>
<dbReference type="InterPro" id="IPR043502">
    <property type="entry name" value="DNA/RNA_pol_sf"/>
</dbReference>
<gene>
    <name evidence="2" type="ORF">RF55_10765</name>
</gene>
<proteinExistence type="predicted"/>
<keyword evidence="2" id="KW-0808">Transferase</keyword>
<feature type="domain" description="Reverse transcriptase" evidence="1">
    <location>
        <begin position="209"/>
        <end position="347"/>
    </location>
</feature>
<evidence type="ECO:0000259" key="1">
    <source>
        <dbReference type="Pfam" id="PF00078"/>
    </source>
</evidence>